<dbReference type="KEGG" id="pth:PTH_1807"/>
<feature type="domain" description="FAD-binding FR-type" evidence="13">
    <location>
        <begin position="1"/>
        <end position="87"/>
    </location>
</feature>
<dbReference type="HOGENOM" id="CLU_003827_1_2_9"/>
<evidence type="ECO:0000256" key="3">
    <source>
        <dbReference type="ARBA" id="ARBA00022630"/>
    </source>
</evidence>
<comment type="cofactor">
    <cofactor evidence="12">
        <name>[2Fe-2S] cluster</name>
        <dbReference type="ChEBI" id="CHEBI:190135"/>
    </cofactor>
    <text evidence="12">Binds 1 [2Fe-2S] cluster per subunit.</text>
</comment>
<comment type="cofactor">
    <cofactor evidence="11">
        <name>FAD</name>
        <dbReference type="ChEBI" id="CHEBI:57692"/>
    </cofactor>
    <text evidence="11">Binds 1 FAD per subunit.</text>
</comment>
<comment type="similarity">
    <text evidence="1">Belongs to the PyrK family.</text>
</comment>
<dbReference type="InterPro" id="IPR050353">
    <property type="entry name" value="PyrK_electron_transfer"/>
</dbReference>
<keyword evidence="4 12" id="KW-0001">2Fe-2S</keyword>
<dbReference type="Gene3D" id="2.40.30.10">
    <property type="entry name" value="Translation factors"/>
    <property type="match status" value="1"/>
</dbReference>
<dbReference type="PANTHER" id="PTHR43513">
    <property type="entry name" value="DIHYDROOROTATE DEHYDROGENASE B (NAD(+)), ELECTRON TRANSFER SUBUNIT"/>
    <property type="match status" value="1"/>
</dbReference>
<keyword evidence="9 12" id="KW-0411">Iron-sulfur</keyword>
<keyword evidence="3 11" id="KW-0285">Flavoprotein</keyword>
<dbReference type="InterPro" id="IPR017927">
    <property type="entry name" value="FAD-bd_FR_type"/>
</dbReference>
<dbReference type="Gene3D" id="3.40.50.80">
    <property type="entry name" value="Nucleotide-binding domain of ferredoxin-NADP reductase (FNR) module"/>
    <property type="match status" value="1"/>
</dbReference>
<dbReference type="GO" id="GO:0016491">
    <property type="term" value="F:oxidoreductase activity"/>
    <property type="evidence" value="ECO:0007669"/>
    <property type="project" value="InterPro"/>
</dbReference>
<dbReference type="InterPro" id="IPR012165">
    <property type="entry name" value="Cyt_c3_hydrogenase_gsu"/>
</dbReference>
<dbReference type="Proteomes" id="UP000006556">
    <property type="component" value="Chromosome"/>
</dbReference>
<dbReference type="STRING" id="370438.PTH_1807"/>
<evidence type="ECO:0000256" key="8">
    <source>
        <dbReference type="ARBA" id="ARBA00023004"/>
    </source>
</evidence>
<feature type="binding site" evidence="11">
    <location>
        <begin position="38"/>
        <end position="41"/>
    </location>
    <ligand>
        <name>FAD</name>
        <dbReference type="ChEBI" id="CHEBI:57692"/>
    </ligand>
</feature>
<feature type="binding site" evidence="11">
    <location>
        <begin position="62"/>
        <end position="63"/>
    </location>
    <ligand>
        <name>FAD</name>
        <dbReference type="ChEBI" id="CHEBI:57692"/>
    </ligand>
</feature>
<dbReference type="InterPro" id="IPR017938">
    <property type="entry name" value="Riboflavin_synthase-like_b-brl"/>
</dbReference>
<evidence type="ECO:0000256" key="4">
    <source>
        <dbReference type="ARBA" id="ARBA00022714"/>
    </source>
</evidence>
<dbReference type="Gene3D" id="2.10.240.10">
    <property type="entry name" value="Dihydroorotate dehydrogenase, electron transfer subunit"/>
    <property type="match status" value="1"/>
</dbReference>
<evidence type="ECO:0000256" key="6">
    <source>
        <dbReference type="ARBA" id="ARBA00022827"/>
    </source>
</evidence>
<feature type="binding site" evidence="12">
    <location>
        <position position="224"/>
    </location>
    <ligand>
        <name>[2Fe-2S] cluster</name>
        <dbReference type="ChEBI" id="CHEBI:190135"/>
    </ligand>
</feature>
<dbReference type="CDD" id="cd06218">
    <property type="entry name" value="DHOD_e_trans"/>
    <property type="match status" value="1"/>
</dbReference>
<dbReference type="GO" id="GO:0050660">
    <property type="term" value="F:flavin adenine dinucleotide binding"/>
    <property type="evidence" value="ECO:0007669"/>
    <property type="project" value="InterPro"/>
</dbReference>
<keyword evidence="7" id="KW-0249">Electron transport</keyword>
<evidence type="ECO:0000256" key="1">
    <source>
        <dbReference type="ARBA" id="ARBA00006422"/>
    </source>
</evidence>
<feature type="binding site" evidence="12">
    <location>
        <position position="249"/>
    </location>
    <ligand>
        <name>[2Fe-2S] cluster</name>
        <dbReference type="ChEBI" id="CHEBI:190135"/>
    </ligand>
</feature>
<evidence type="ECO:0000256" key="7">
    <source>
        <dbReference type="ARBA" id="ARBA00022982"/>
    </source>
</evidence>
<evidence type="ECO:0000256" key="5">
    <source>
        <dbReference type="ARBA" id="ARBA00022723"/>
    </source>
</evidence>
<keyword evidence="15" id="KW-1185">Reference proteome</keyword>
<evidence type="ECO:0000256" key="10">
    <source>
        <dbReference type="ARBA" id="ARBA00034078"/>
    </source>
</evidence>
<dbReference type="AlphaFoldDB" id="A5D1A0"/>
<sequence>MPGCRRLTLAAPGVAAAARPGQFLHVRCGNTLDPLLRRPISINAVDREKGEVAVMYRVAGRGTALLAGRREGEAVSLLGPLGNGFSMPRNGERVSAVAGGIGIAPLFFLLQELKETGIHAAVFLGAATKGSLLLVREISDLGHAVLLSTDDGSEGFHGAVTDLFYAAGSCPGRGGAAGACLPEGFFPPGRVYGCGPRGMLARLCEIIEKWGIPGEVSLEERMGCGVGACLSCACKTRHGEGGYRYRRVCAEGPVFPAGEVVWQ</sequence>
<dbReference type="GO" id="GO:0006221">
    <property type="term" value="P:pyrimidine nucleotide biosynthetic process"/>
    <property type="evidence" value="ECO:0007669"/>
    <property type="project" value="InterPro"/>
</dbReference>
<dbReference type="InterPro" id="IPR039261">
    <property type="entry name" value="FNR_nucleotide-bd"/>
</dbReference>
<dbReference type="PROSITE" id="PS51384">
    <property type="entry name" value="FAD_FR"/>
    <property type="match status" value="1"/>
</dbReference>
<dbReference type="PANTHER" id="PTHR43513:SF3">
    <property type="entry name" value="DIHYDROOROTATE DEHYDROGENASE B (NAD(+)), ELECTRON TRANSFER SUBUNIT-RELATED"/>
    <property type="match status" value="1"/>
</dbReference>
<feature type="binding site" evidence="12">
    <location>
        <position position="229"/>
    </location>
    <ligand>
        <name>[2Fe-2S] cluster</name>
        <dbReference type="ChEBI" id="CHEBI:190135"/>
    </ligand>
</feature>
<proteinExistence type="inferred from homology"/>
<dbReference type="InterPro" id="IPR037117">
    <property type="entry name" value="Dihydroorotate_DH_ele_sf"/>
</dbReference>
<evidence type="ECO:0000256" key="12">
    <source>
        <dbReference type="PIRSR" id="PIRSR006816-2"/>
    </source>
</evidence>
<accession>A5D1A0</accession>
<reference evidence="15" key="1">
    <citation type="journal article" date="2008" name="Genome Res.">
        <title>The genome of Pelotomaculum thermopropionicum reveals niche-associated evolution in anaerobic microbiota.</title>
        <authorList>
            <person name="Kosaka T."/>
            <person name="Kato S."/>
            <person name="Shimoyama T."/>
            <person name="Ishii S."/>
            <person name="Abe T."/>
            <person name="Watanabe K."/>
        </authorList>
    </citation>
    <scope>NUCLEOTIDE SEQUENCE [LARGE SCALE GENOMIC DNA]</scope>
    <source>
        <strain evidence="15">DSM 13744 / JCM 10971 / SI</strain>
    </source>
</reference>
<name>A5D1A0_PELTS</name>
<dbReference type="SUPFAM" id="SSF52343">
    <property type="entry name" value="Ferredoxin reductase-like, C-terminal NADP-linked domain"/>
    <property type="match status" value="1"/>
</dbReference>
<dbReference type="PIRSF" id="PIRSF006816">
    <property type="entry name" value="Cyc3_hyd_g"/>
    <property type="match status" value="1"/>
</dbReference>
<keyword evidence="6 11" id="KW-0274">FAD</keyword>
<evidence type="ECO:0000259" key="13">
    <source>
        <dbReference type="PROSITE" id="PS51384"/>
    </source>
</evidence>
<dbReference type="Pfam" id="PF10418">
    <property type="entry name" value="DHODB_Fe-S_bind"/>
    <property type="match status" value="1"/>
</dbReference>
<dbReference type="EMBL" id="AP009389">
    <property type="protein sequence ID" value="BAF59988.1"/>
    <property type="molecule type" value="Genomic_DNA"/>
</dbReference>
<evidence type="ECO:0000256" key="11">
    <source>
        <dbReference type="PIRSR" id="PIRSR006816-1"/>
    </source>
</evidence>
<dbReference type="SUPFAM" id="SSF63380">
    <property type="entry name" value="Riboflavin synthase domain-like"/>
    <property type="match status" value="1"/>
</dbReference>
<keyword evidence="5 12" id="KW-0479">Metal-binding</keyword>
<feature type="binding site" evidence="12">
    <location>
        <position position="232"/>
    </location>
    <ligand>
        <name>[2Fe-2S] cluster</name>
        <dbReference type="ChEBI" id="CHEBI:190135"/>
    </ligand>
</feature>
<evidence type="ECO:0000313" key="14">
    <source>
        <dbReference type="EMBL" id="BAF59988.1"/>
    </source>
</evidence>
<keyword evidence="8 12" id="KW-0408">Iron</keyword>
<dbReference type="GO" id="GO:0051537">
    <property type="term" value="F:2 iron, 2 sulfur cluster binding"/>
    <property type="evidence" value="ECO:0007669"/>
    <property type="project" value="UniProtKB-KW"/>
</dbReference>
<dbReference type="InterPro" id="IPR019480">
    <property type="entry name" value="Dihydroorotate_DH_Fe-S-bd"/>
</dbReference>
<comment type="cofactor">
    <cofactor evidence="10">
        <name>[2Fe-2S] cluster</name>
        <dbReference type="ChEBI" id="CHEBI:190135"/>
    </cofactor>
</comment>
<dbReference type="GO" id="GO:0046872">
    <property type="term" value="F:metal ion binding"/>
    <property type="evidence" value="ECO:0007669"/>
    <property type="project" value="UniProtKB-KW"/>
</dbReference>
<protein>
    <submittedName>
        <fullName evidence="14">2-polyprenylphenol hydroxylase and related flavodoxin oxidoreductases</fullName>
    </submittedName>
</protein>
<evidence type="ECO:0000313" key="15">
    <source>
        <dbReference type="Proteomes" id="UP000006556"/>
    </source>
</evidence>
<evidence type="ECO:0000256" key="9">
    <source>
        <dbReference type="ARBA" id="ARBA00023014"/>
    </source>
</evidence>
<evidence type="ECO:0000256" key="2">
    <source>
        <dbReference type="ARBA" id="ARBA00022448"/>
    </source>
</evidence>
<gene>
    <name evidence="14" type="primary">UbiB</name>
    <name evidence="14" type="ordered locus">PTH_1807</name>
</gene>
<organism evidence="14 15">
    <name type="scientific">Pelotomaculum thermopropionicum (strain DSM 13744 / JCM 10971 / SI)</name>
    <dbReference type="NCBI Taxonomy" id="370438"/>
    <lineage>
        <taxon>Bacteria</taxon>
        <taxon>Bacillati</taxon>
        <taxon>Bacillota</taxon>
        <taxon>Clostridia</taxon>
        <taxon>Eubacteriales</taxon>
        <taxon>Desulfotomaculaceae</taxon>
        <taxon>Pelotomaculum</taxon>
    </lineage>
</organism>
<dbReference type="eggNOG" id="COG0543">
    <property type="taxonomic scope" value="Bacteria"/>
</dbReference>
<keyword evidence="2" id="KW-0813">Transport</keyword>